<keyword evidence="1" id="KW-0812">Transmembrane</keyword>
<protein>
    <recommendedName>
        <fullName evidence="4">Transmembrane protein PGPGW</fullName>
    </recommendedName>
</protein>
<reference evidence="2 3" key="1">
    <citation type="submission" date="2020-04" db="EMBL/GenBank/DDBJ databases">
        <title>Genome sequence of Streptomyces galbus strain I339.</title>
        <authorList>
            <person name="Silva E.A.N."/>
            <person name="Merces M."/>
            <person name="Castelo Branco A.P.O.T."/>
            <person name="Vasconcelos P.C."/>
            <person name="Costa N.P."/>
            <person name="Marinho G.C.S."/>
            <person name="Oliveira C.J.B."/>
            <person name="Araujo D."/>
            <person name="Rodrigues Junior V.S."/>
            <person name="Almeida R."/>
            <person name="Silva Filho U.R."/>
            <person name="Andrade A.S.A."/>
            <person name="Cibulski S.P."/>
        </authorList>
    </citation>
    <scope>NUCLEOTIDE SEQUENCE [LARGE SCALE GENOMIC DNA]</scope>
    <source>
        <strain evidence="2 3">I339</strain>
    </source>
</reference>
<comment type="caution">
    <text evidence="2">The sequence shown here is derived from an EMBL/GenBank/DDBJ whole genome shotgun (WGS) entry which is preliminary data.</text>
</comment>
<evidence type="ECO:0000256" key="1">
    <source>
        <dbReference type="SAM" id="Phobius"/>
    </source>
</evidence>
<dbReference type="RefSeq" id="WP_168375445.1">
    <property type="nucleotide sequence ID" value="NZ_JAAXMD010000294.1"/>
</dbReference>
<organism evidence="2 3">
    <name type="scientific">Streptomyces galbus</name>
    <dbReference type="NCBI Taxonomy" id="33898"/>
    <lineage>
        <taxon>Bacteria</taxon>
        <taxon>Bacillati</taxon>
        <taxon>Actinomycetota</taxon>
        <taxon>Actinomycetes</taxon>
        <taxon>Kitasatosporales</taxon>
        <taxon>Streptomycetaceae</taxon>
        <taxon>Streptomyces</taxon>
    </lineage>
</organism>
<evidence type="ECO:0000313" key="2">
    <source>
        <dbReference type="EMBL" id="NKQ27582.1"/>
    </source>
</evidence>
<gene>
    <name evidence="2" type="ORF">HF200_25005</name>
</gene>
<evidence type="ECO:0000313" key="3">
    <source>
        <dbReference type="Proteomes" id="UP000744032"/>
    </source>
</evidence>
<feature type="transmembrane region" description="Helical" evidence="1">
    <location>
        <begin position="69"/>
        <end position="89"/>
    </location>
</feature>
<dbReference type="PROSITE" id="PS51257">
    <property type="entry name" value="PROKAR_LIPOPROTEIN"/>
    <property type="match status" value="1"/>
</dbReference>
<evidence type="ECO:0008006" key="4">
    <source>
        <dbReference type="Google" id="ProtNLM"/>
    </source>
</evidence>
<sequence>MRLFPSARWGLQPAPATQGCVITPEISQGFGLRRIRRWLRKMGFLGAGAILLATSGLTWLWLTGHPVEVVAAVLAALLVAPLDTARQNLKRAARRRRARRLFGRDGERTW</sequence>
<keyword evidence="1" id="KW-1133">Transmembrane helix</keyword>
<accession>A0ABX1IQD6</accession>
<keyword evidence="3" id="KW-1185">Reference proteome</keyword>
<name>A0ABX1IQD6_STRGB</name>
<proteinExistence type="predicted"/>
<dbReference type="Proteomes" id="UP000744032">
    <property type="component" value="Unassembled WGS sequence"/>
</dbReference>
<keyword evidence="1" id="KW-0472">Membrane</keyword>
<dbReference type="EMBL" id="JAAXMD010000294">
    <property type="protein sequence ID" value="NKQ27582.1"/>
    <property type="molecule type" value="Genomic_DNA"/>
</dbReference>
<feature type="transmembrane region" description="Helical" evidence="1">
    <location>
        <begin position="42"/>
        <end position="63"/>
    </location>
</feature>